<evidence type="ECO:0000313" key="2">
    <source>
        <dbReference type="EMBL" id="SVA22198.1"/>
    </source>
</evidence>
<evidence type="ECO:0000256" key="1">
    <source>
        <dbReference type="SAM" id="Phobius"/>
    </source>
</evidence>
<reference evidence="2" key="1">
    <citation type="submission" date="2018-05" db="EMBL/GenBank/DDBJ databases">
        <authorList>
            <person name="Lanie J.A."/>
            <person name="Ng W.-L."/>
            <person name="Kazmierczak K.M."/>
            <person name="Andrzejewski T.M."/>
            <person name="Davidsen T.M."/>
            <person name="Wayne K.J."/>
            <person name="Tettelin H."/>
            <person name="Glass J.I."/>
            <person name="Rusch D."/>
            <person name="Podicherti R."/>
            <person name="Tsui H.-C.T."/>
            <person name="Winkler M.E."/>
        </authorList>
    </citation>
    <scope>NUCLEOTIDE SEQUENCE</scope>
</reference>
<keyword evidence="1" id="KW-0812">Transmembrane</keyword>
<protein>
    <recommendedName>
        <fullName evidence="3">Membrane-associated protein</fullName>
    </recommendedName>
</protein>
<dbReference type="EMBL" id="UINC01005577">
    <property type="protein sequence ID" value="SVA22198.1"/>
    <property type="molecule type" value="Genomic_DNA"/>
</dbReference>
<keyword evidence="1" id="KW-1133">Transmembrane helix</keyword>
<keyword evidence="1" id="KW-0472">Membrane</keyword>
<dbReference type="AlphaFoldDB" id="A0A381U3M4"/>
<feature type="transmembrane region" description="Helical" evidence="1">
    <location>
        <begin position="45"/>
        <end position="71"/>
    </location>
</feature>
<evidence type="ECO:0008006" key="3">
    <source>
        <dbReference type="Google" id="ProtNLM"/>
    </source>
</evidence>
<gene>
    <name evidence="2" type="ORF">METZ01_LOCUS75052</name>
</gene>
<accession>A0A381U3M4</accession>
<proteinExistence type="predicted"/>
<feature type="transmembrane region" description="Helical" evidence="1">
    <location>
        <begin position="7"/>
        <end position="25"/>
    </location>
</feature>
<name>A0A381U3M4_9ZZZZ</name>
<organism evidence="2">
    <name type="scientific">marine metagenome</name>
    <dbReference type="NCBI Taxonomy" id="408172"/>
    <lineage>
        <taxon>unclassified sequences</taxon>
        <taxon>metagenomes</taxon>
        <taxon>ecological metagenomes</taxon>
    </lineage>
</organism>
<sequence>MNLNVKAAALSFGVFWSIMTMISAWCGLNEIVAFLQPYYLGIDTSFVGGLIGGFWGFIDGAIGGFLVAWLYNKFNNA</sequence>